<dbReference type="InterPro" id="IPR002569">
    <property type="entry name" value="Met_Sox_Rdtase_MsrA_dom"/>
</dbReference>
<dbReference type="InterPro" id="IPR050162">
    <property type="entry name" value="MsrA_MetSO_reductase"/>
</dbReference>
<evidence type="ECO:0000256" key="3">
    <source>
        <dbReference type="ARBA" id="ARBA00023268"/>
    </source>
</evidence>
<dbReference type="Gene3D" id="2.170.150.20">
    <property type="entry name" value="Peptide methionine sulfoxide reductase"/>
    <property type="match status" value="1"/>
</dbReference>
<dbReference type="GO" id="GO:0033743">
    <property type="term" value="F:peptide-methionine (R)-S-oxide reductase activity"/>
    <property type="evidence" value="ECO:0007669"/>
    <property type="project" value="InterPro"/>
</dbReference>
<dbReference type="RefSeq" id="WP_022531320.1">
    <property type="nucleotide sequence ID" value="NZ_AP025586.1"/>
</dbReference>
<evidence type="ECO:0000313" key="8">
    <source>
        <dbReference type="Proteomes" id="UP000232133"/>
    </source>
</evidence>
<keyword evidence="2" id="KW-0560">Oxidoreductase</keyword>
<dbReference type="EC" id="1.8.4.11" evidence="1"/>
<dbReference type="PANTHER" id="PTHR42799:SF2">
    <property type="entry name" value="MITOCHONDRIAL PEPTIDE METHIONINE SULFOXIDE REDUCTASE"/>
    <property type="match status" value="1"/>
</dbReference>
<evidence type="ECO:0000256" key="5">
    <source>
        <dbReference type="ARBA" id="ARBA00048782"/>
    </source>
</evidence>
<dbReference type="Gene3D" id="3.30.1060.10">
    <property type="entry name" value="Peptide methionine sulphoxide reductase MsrA"/>
    <property type="match status" value="1"/>
</dbReference>
<dbReference type="InterPro" id="IPR002579">
    <property type="entry name" value="Met_Sox_Rdtase_MsrB_dom"/>
</dbReference>
<evidence type="ECO:0000313" key="7">
    <source>
        <dbReference type="EMBL" id="ATZ59626.1"/>
    </source>
</evidence>
<comment type="catalytic activity">
    <reaction evidence="5">
        <text>[thioredoxin]-disulfide + L-methionine + H2O = L-methionine (S)-S-oxide + [thioredoxin]-dithiol</text>
        <dbReference type="Rhea" id="RHEA:19993"/>
        <dbReference type="Rhea" id="RHEA-COMP:10698"/>
        <dbReference type="Rhea" id="RHEA-COMP:10700"/>
        <dbReference type="ChEBI" id="CHEBI:15377"/>
        <dbReference type="ChEBI" id="CHEBI:29950"/>
        <dbReference type="ChEBI" id="CHEBI:50058"/>
        <dbReference type="ChEBI" id="CHEBI:57844"/>
        <dbReference type="ChEBI" id="CHEBI:58772"/>
        <dbReference type="EC" id="1.8.4.11"/>
    </reaction>
</comment>
<keyword evidence="3" id="KW-0511">Multifunctional enzyme</keyword>
<dbReference type="SUPFAM" id="SSF51316">
    <property type="entry name" value="Mss4-like"/>
    <property type="match status" value="1"/>
</dbReference>
<evidence type="ECO:0000256" key="4">
    <source>
        <dbReference type="ARBA" id="ARBA00047806"/>
    </source>
</evidence>
<evidence type="ECO:0000256" key="1">
    <source>
        <dbReference type="ARBA" id="ARBA00012502"/>
    </source>
</evidence>
<dbReference type="GO" id="GO:0008113">
    <property type="term" value="F:peptide-methionine (S)-S-oxide reductase activity"/>
    <property type="evidence" value="ECO:0007669"/>
    <property type="project" value="UniProtKB-EC"/>
</dbReference>
<dbReference type="PANTHER" id="PTHR42799">
    <property type="entry name" value="MITOCHONDRIAL PEPTIDE METHIONINE SULFOXIDE REDUCTASE"/>
    <property type="match status" value="1"/>
</dbReference>
<dbReference type="SUPFAM" id="SSF55068">
    <property type="entry name" value="Peptide methionine sulfoxide reductase"/>
    <property type="match status" value="1"/>
</dbReference>
<evidence type="ECO:0000259" key="6">
    <source>
        <dbReference type="PROSITE" id="PS51790"/>
    </source>
</evidence>
<dbReference type="Pfam" id="PF01625">
    <property type="entry name" value="PMSR"/>
    <property type="match status" value="1"/>
</dbReference>
<proteinExistence type="predicted"/>
<dbReference type="AlphaFoldDB" id="A0A2H4U691"/>
<dbReference type="GeneID" id="71695206"/>
<dbReference type="Pfam" id="PF01641">
    <property type="entry name" value="SelR"/>
    <property type="match status" value="1"/>
</dbReference>
<dbReference type="InterPro" id="IPR011057">
    <property type="entry name" value="Mss4-like_sf"/>
</dbReference>
<dbReference type="Proteomes" id="UP000232133">
    <property type="component" value="Chromosome"/>
</dbReference>
<name>A0A2H4U691_METSM</name>
<dbReference type="InterPro" id="IPR036509">
    <property type="entry name" value="Met_Sox_Rdtase_MsrA_sf"/>
</dbReference>
<gene>
    <name evidence="7" type="ORF">BK798_03930</name>
</gene>
<comment type="catalytic activity">
    <reaction evidence="4">
        <text>L-methionyl-[protein] + [thioredoxin]-disulfide + H2O = L-methionyl-(S)-S-oxide-[protein] + [thioredoxin]-dithiol</text>
        <dbReference type="Rhea" id="RHEA:14217"/>
        <dbReference type="Rhea" id="RHEA-COMP:10698"/>
        <dbReference type="Rhea" id="RHEA-COMP:10700"/>
        <dbReference type="Rhea" id="RHEA-COMP:12313"/>
        <dbReference type="Rhea" id="RHEA-COMP:12315"/>
        <dbReference type="ChEBI" id="CHEBI:15377"/>
        <dbReference type="ChEBI" id="CHEBI:16044"/>
        <dbReference type="ChEBI" id="CHEBI:29950"/>
        <dbReference type="ChEBI" id="CHEBI:44120"/>
        <dbReference type="ChEBI" id="CHEBI:50058"/>
        <dbReference type="EC" id="1.8.4.11"/>
    </reaction>
</comment>
<organism evidence="7 8">
    <name type="scientific">Methanobrevibacter smithii</name>
    <dbReference type="NCBI Taxonomy" id="2173"/>
    <lineage>
        <taxon>Archaea</taxon>
        <taxon>Methanobacteriati</taxon>
        <taxon>Methanobacteriota</taxon>
        <taxon>Methanomada group</taxon>
        <taxon>Methanobacteria</taxon>
        <taxon>Methanobacteriales</taxon>
        <taxon>Methanobacteriaceae</taxon>
        <taxon>Methanobrevibacter</taxon>
    </lineage>
</organism>
<dbReference type="PROSITE" id="PS51790">
    <property type="entry name" value="MSRB"/>
    <property type="match status" value="1"/>
</dbReference>
<feature type="domain" description="MsrB" evidence="6">
    <location>
        <begin position="146"/>
        <end position="261"/>
    </location>
</feature>
<accession>A0A2H4U691</accession>
<protein>
    <recommendedName>
        <fullName evidence="1">peptide-methionine (S)-S-oxide reductase</fullName>
        <ecNumber evidence="1">1.8.4.11</ecNumber>
    </recommendedName>
</protein>
<dbReference type="EMBL" id="CP017803">
    <property type="protein sequence ID" value="ATZ59626.1"/>
    <property type="molecule type" value="Genomic_DNA"/>
</dbReference>
<dbReference type="GO" id="GO:0034599">
    <property type="term" value="P:cellular response to oxidative stress"/>
    <property type="evidence" value="ECO:0007669"/>
    <property type="project" value="TreeGrafter"/>
</dbReference>
<evidence type="ECO:0000256" key="2">
    <source>
        <dbReference type="ARBA" id="ARBA00023002"/>
    </source>
</evidence>
<sequence length="261" mass="30132">MKYNIKTIYVAGGCFWEIEAYISRLKGVIQTEVGYANGITHDPTYEQVASDKTKHAECVKVNYNTFETSLEEIIKEFLKIIQPSESPHHRLGIYWHDPKDAKSILRLVNKNPSIEAHELKGFYLAENKYQKYLEKHPEINSNIKINMNQSDNLTLLSYQVTKLAMNEEAFSGKYADFDEEGTYVDITNNEELFSSKDKIKNDSGYACFTKPINPDAITSLRDFSYGMVRLEIRAQKSGIHLGYKKRDYYEINSAALKFVYK</sequence>
<reference evidence="7 8" key="1">
    <citation type="submission" date="2016-10" db="EMBL/GenBank/DDBJ databases">
        <authorList>
            <person name="Varghese N."/>
        </authorList>
    </citation>
    <scope>NUCLEOTIDE SEQUENCE [LARGE SCALE GENOMIC DNA]</scope>
    <source>
        <strain evidence="7 8">KB11</strain>
    </source>
</reference>
<dbReference type="GO" id="GO:0005737">
    <property type="term" value="C:cytoplasm"/>
    <property type="evidence" value="ECO:0007669"/>
    <property type="project" value="TreeGrafter"/>
</dbReference>